<organism evidence="2 3">
    <name type="scientific">Neorhizobium phenanthreniclasticum</name>
    <dbReference type="NCBI Taxonomy" id="3157917"/>
    <lineage>
        <taxon>Bacteria</taxon>
        <taxon>Pseudomonadati</taxon>
        <taxon>Pseudomonadota</taxon>
        <taxon>Alphaproteobacteria</taxon>
        <taxon>Hyphomicrobiales</taxon>
        <taxon>Rhizobiaceae</taxon>
        <taxon>Rhizobium/Agrobacterium group</taxon>
        <taxon>Neorhizobium</taxon>
    </lineage>
</organism>
<sequence>MTLANDSSGFTLLETLIAFMILSIALAISAETVAIASRSLSSARERQDAARLAGVLREEKLPGLLRAKRTLEGMDGVQRWKIEAFPAGTKASRKDVSFALITISSASGRAHKFLLFGTDAGIE</sequence>
<feature type="transmembrane region" description="Helical" evidence="1">
    <location>
        <begin position="16"/>
        <end position="36"/>
    </location>
</feature>
<dbReference type="PROSITE" id="PS00409">
    <property type="entry name" value="PROKAR_NTER_METHYL"/>
    <property type="match status" value="1"/>
</dbReference>
<keyword evidence="1" id="KW-0812">Transmembrane</keyword>
<proteinExistence type="predicted"/>
<dbReference type="InterPro" id="IPR012902">
    <property type="entry name" value="N_methyl_site"/>
</dbReference>
<protein>
    <submittedName>
        <fullName evidence="2">Prepilin-type N-terminal cleavage/methylation domain-containing protein</fullName>
    </submittedName>
</protein>
<keyword evidence="1" id="KW-0472">Membrane</keyword>
<dbReference type="RefSeq" id="WP_348864888.1">
    <property type="nucleotide sequence ID" value="NZ_JBEAAL010000058.1"/>
</dbReference>
<dbReference type="Pfam" id="PF07963">
    <property type="entry name" value="N_methyl"/>
    <property type="match status" value="1"/>
</dbReference>
<reference evidence="2 3" key="1">
    <citation type="submission" date="2024-05" db="EMBL/GenBank/DDBJ databases">
        <title>Neorhizobium sp. Rsf11, a plant growth promoting and heavy metal resistant PAH-degrader.</title>
        <authorList>
            <person name="Golubev S.N."/>
            <person name="Muratova A.Y."/>
            <person name="Markelova M.I."/>
        </authorList>
    </citation>
    <scope>NUCLEOTIDE SEQUENCE [LARGE SCALE GENOMIC DNA]</scope>
    <source>
        <strain evidence="2 3">Rsf11</strain>
    </source>
</reference>
<comment type="caution">
    <text evidence="2">The sequence shown here is derived from an EMBL/GenBank/DDBJ whole genome shotgun (WGS) entry which is preliminary data.</text>
</comment>
<dbReference type="NCBIfam" id="TIGR02532">
    <property type="entry name" value="IV_pilin_GFxxxE"/>
    <property type="match status" value="1"/>
</dbReference>
<evidence type="ECO:0000313" key="2">
    <source>
        <dbReference type="EMBL" id="MEQ1409775.1"/>
    </source>
</evidence>
<dbReference type="EMBL" id="JBEAAL010000058">
    <property type="protein sequence ID" value="MEQ1409775.1"/>
    <property type="molecule type" value="Genomic_DNA"/>
</dbReference>
<accession>A0ABV0MF97</accession>
<gene>
    <name evidence="2" type="ORF">ABK249_33270</name>
</gene>
<dbReference type="Proteomes" id="UP001496627">
    <property type="component" value="Unassembled WGS sequence"/>
</dbReference>
<keyword evidence="3" id="KW-1185">Reference proteome</keyword>
<name>A0ABV0MF97_9HYPH</name>
<keyword evidence="1" id="KW-1133">Transmembrane helix</keyword>
<evidence type="ECO:0000313" key="3">
    <source>
        <dbReference type="Proteomes" id="UP001496627"/>
    </source>
</evidence>
<evidence type="ECO:0000256" key="1">
    <source>
        <dbReference type="SAM" id="Phobius"/>
    </source>
</evidence>